<organism evidence="1 2">
    <name type="scientific">Plasmopara halstedii</name>
    <name type="common">Downy mildew of sunflower</name>
    <dbReference type="NCBI Taxonomy" id="4781"/>
    <lineage>
        <taxon>Eukaryota</taxon>
        <taxon>Sar</taxon>
        <taxon>Stramenopiles</taxon>
        <taxon>Oomycota</taxon>
        <taxon>Peronosporomycetes</taxon>
        <taxon>Peronosporales</taxon>
        <taxon>Peronosporaceae</taxon>
        <taxon>Plasmopara</taxon>
    </lineage>
</organism>
<dbReference type="GeneID" id="36396978"/>
<reference evidence="2" key="1">
    <citation type="submission" date="2014-09" db="EMBL/GenBank/DDBJ databases">
        <authorList>
            <person name="Sharma Rahul"/>
            <person name="Thines Marco"/>
        </authorList>
    </citation>
    <scope>NUCLEOTIDE SEQUENCE [LARGE SCALE GENOMIC DNA]</scope>
</reference>
<keyword evidence="2" id="KW-1185">Reference proteome</keyword>
<protein>
    <submittedName>
        <fullName evidence="1">Uncharacterized protein</fullName>
    </submittedName>
</protein>
<evidence type="ECO:0000313" key="1">
    <source>
        <dbReference type="EMBL" id="CEG45639.1"/>
    </source>
</evidence>
<accession>A0A0P1AW28</accession>
<dbReference type="Proteomes" id="UP000054928">
    <property type="component" value="Unassembled WGS sequence"/>
</dbReference>
<proteinExistence type="predicted"/>
<dbReference type="RefSeq" id="XP_024582008.1">
    <property type="nucleotide sequence ID" value="XM_024716406.1"/>
</dbReference>
<dbReference type="EMBL" id="CCYD01001640">
    <property type="protein sequence ID" value="CEG45639.1"/>
    <property type="molecule type" value="Genomic_DNA"/>
</dbReference>
<name>A0A0P1AW28_PLAHL</name>
<evidence type="ECO:0000313" key="2">
    <source>
        <dbReference type="Proteomes" id="UP000054928"/>
    </source>
</evidence>
<sequence length="103" mass="11412">MGLPGQRPGESKLGTRPGLTTSIKSAELHDHVFCQETYPEVMAVSDSTMAKKPPQDPPHGEMGFSIIIDRAEGGGLRPYYAIKMRRLSRIISAFFRRGCRSSF</sequence>
<dbReference type="AlphaFoldDB" id="A0A0P1AW28"/>